<dbReference type="Pfam" id="PF12969">
    <property type="entry name" value="DUF3857"/>
    <property type="match status" value="1"/>
</dbReference>
<protein>
    <submittedName>
        <fullName evidence="3">DUF3857 domain-containing protein</fullName>
    </submittedName>
</protein>
<feature type="chain" id="PRO_5045299563" evidence="1">
    <location>
        <begin position="27"/>
        <end position="677"/>
    </location>
</feature>
<dbReference type="Gene3D" id="3.10.620.30">
    <property type="match status" value="1"/>
</dbReference>
<keyword evidence="1" id="KW-0732">Signal</keyword>
<proteinExistence type="predicted"/>
<dbReference type="InterPro" id="IPR024618">
    <property type="entry name" value="DUF3857"/>
</dbReference>
<dbReference type="Gene3D" id="2.60.120.1130">
    <property type="match status" value="1"/>
</dbReference>
<organism evidence="3 4">
    <name type="scientific">Rufibacter roseus</name>
    <dbReference type="NCBI Taxonomy" id="1567108"/>
    <lineage>
        <taxon>Bacteria</taxon>
        <taxon>Pseudomonadati</taxon>
        <taxon>Bacteroidota</taxon>
        <taxon>Cytophagia</taxon>
        <taxon>Cytophagales</taxon>
        <taxon>Hymenobacteraceae</taxon>
        <taxon>Rufibacter</taxon>
    </lineage>
</organism>
<evidence type="ECO:0000313" key="4">
    <source>
        <dbReference type="Proteomes" id="UP001596405"/>
    </source>
</evidence>
<sequence length="677" mass="77800">MKRVFKMAAKWVLWLFLLGAPLVAWCGQDPLKLGQVTDNELKMMVYDKDTAAAAVVLYDYGESSFQFTKGTQLIFKRTTRIKVLKKAGLEQADIFIPFYQKGMGSSEKISGVKGFTYNLEDGKVSKEKLEDSDIFEEKEAANWYQKKLTMPNVRVGSVIEFSYTIESDFVENLREWEFQKDIPVVWSEYRVEMVPYFEYTHVMHGFHPFHTQDSKSYRKTMAASYKENLLRGSSQAAEQMGALMLRVQQYRWVMKDVPAFMEEPYLASADDYKSKMEFMLTKVQYPGQKPSYMASNWDGFVKEMLKEEQFGGQLARGSFLKNMAEGLHLNNTDSLARVKAVLAYVQRQLKWNGEYRLYSKSIKTAHEKRTGSVADINLLLVALLREVAIDAHPMLISTRQHGRPLTNLPMLSKFNYVIAHVKIGKNSYLLDATEPSVPFGMLPYRCLNGQGWVVSQPSGEWVPLKNQERDVQVVMAQLEVKPTGEMLGTVEETLRGIPALQMRSSIMAKGKENFMKGFSDKGQEWLRQEVEMKNLENLEEPLKTNYKLSKAGELQPLQLMYLSPMLHHATAENPFKVAERNYPIDFATPSDKVYIFNFTLPEGYEIEEMPKEVNLSLADNSVRFSYMAQMMDGKLRVMSRLNINKEVFGPEEYASLRELYNQLVAKHSEKIVLRKKG</sequence>
<evidence type="ECO:0000256" key="1">
    <source>
        <dbReference type="SAM" id="SignalP"/>
    </source>
</evidence>
<evidence type="ECO:0000313" key="3">
    <source>
        <dbReference type="EMBL" id="MFC6996683.1"/>
    </source>
</evidence>
<feature type="domain" description="DUF3857" evidence="2">
    <location>
        <begin position="76"/>
        <end position="208"/>
    </location>
</feature>
<dbReference type="Proteomes" id="UP001596405">
    <property type="component" value="Unassembled WGS sequence"/>
</dbReference>
<name>A0ABW2DK21_9BACT</name>
<feature type="signal peptide" evidence="1">
    <location>
        <begin position="1"/>
        <end position="26"/>
    </location>
</feature>
<gene>
    <name evidence="3" type="ORF">ACFQHR_03555</name>
</gene>
<dbReference type="EMBL" id="JBHSYQ010000003">
    <property type="protein sequence ID" value="MFC6996683.1"/>
    <property type="molecule type" value="Genomic_DNA"/>
</dbReference>
<keyword evidence="4" id="KW-1185">Reference proteome</keyword>
<reference evidence="4" key="1">
    <citation type="journal article" date="2019" name="Int. J. Syst. Evol. Microbiol.">
        <title>The Global Catalogue of Microorganisms (GCM) 10K type strain sequencing project: providing services to taxonomists for standard genome sequencing and annotation.</title>
        <authorList>
            <consortium name="The Broad Institute Genomics Platform"/>
            <consortium name="The Broad Institute Genome Sequencing Center for Infectious Disease"/>
            <person name="Wu L."/>
            <person name="Ma J."/>
        </authorList>
    </citation>
    <scope>NUCLEOTIDE SEQUENCE [LARGE SCALE GENOMIC DNA]</scope>
    <source>
        <strain evidence="4">CGMCC 4.7393</strain>
    </source>
</reference>
<evidence type="ECO:0000259" key="2">
    <source>
        <dbReference type="Pfam" id="PF12969"/>
    </source>
</evidence>
<accession>A0ABW2DK21</accession>
<dbReference type="Gene3D" id="2.60.40.3140">
    <property type="match status" value="1"/>
</dbReference>
<dbReference type="RefSeq" id="WP_066622322.1">
    <property type="nucleotide sequence ID" value="NZ_JBHSYQ010000003.1"/>
</dbReference>
<comment type="caution">
    <text evidence="3">The sequence shown here is derived from an EMBL/GenBank/DDBJ whole genome shotgun (WGS) entry which is preliminary data.</text>
</comment>